<proteinExistence type="predicted"/>
<feature type="region of interest" description="Disordered" evidence="1">
    <location>
        <begin position="65"/>
        <end position="84"/>
    </location>
</feature>
<sequence length="211" mass="24417">MTLISRGVMHRYIMNPKQYIIRRLNDSKIILIRSYHGYRKLVTQKGVSKFFDRIMKDDPTRSLIQRDKSKRIQDTPANDPVKPKDIPATNNVLISAKLGLAKIRARLSKKKHIAKFCTLSYQKPNVVAVKIFNPDFKSGRSPIDPSFSEFTLKHMIYYRQKPVVEKPRILKKEARKDQIGFNKIPLELSPLQCSRLINTYGSVLSAVFAMR</sequence>
<dbReference type="EMBL" id="JWZT01003513">
    <property type="protein sequence ID" value="KII66473.1"/>
    <property type="molecule type" value="Genomic_DNA"/>
</dbReference>
<evidence type="ECO:0000313" key="3">
    <source>
        <dbReference type="Proteomes" id="UP000031668"/>
    </source>
</evidence>
<gene>
    <name evidence="2" type="ORF">RF11_08258</name>
</gene>
<dbReference type="Proteomes" id="UP000031668">
    <property type="component" value="Unassembled WGS sequence"/>
</dbReference>
<keyword evidence="3" id="KW-1185">Reference proteome</keyword>
<accession>A0A0C2JB95</accession>
<organism evidence="2 3">
    <name type="scientific">Thelohanellus kitauei</name>
    <name type="common">Myxosporean</name>
    <dbReference type="NCBI Taxonomy" id="669202"/>
    <lineage>
        <taxon>Eukaryota</taxon>
        <taxon>Metazoa</taxon>
        <taxon>Cnidaria</taxon>
        <taxon>Myxozoa</taxon>
        <taxon>Myxosporea</taxon>
        <taxon>Bivalvulida</taxon>
        <taxon>Platysporina</taxon>
        <taxon>Myxobolidae</taxon>
        <taxon>Thelohanellus</taxon>
    </lineage>
</organism>
<evidence type="ECO:0000313" key="2">
    <source>
        <dbReference type="EMBL" id="KII66473.1"/>
    </source>
</evidence>
<protein>
    <submittedName>
        <fullName evidence="2">Uncharacterized protein</fullName>
    </submittedName>
</protein>
<comment type="caution">
    <text evidence="2">The sequence shown here is derived from an EMBL/GenBank/DDBJ whole genome shotgun (WGS) entry which is preliminary data.</text>
</comment>
<dbReference type="AlphaFoldDB" id="A0A0C2JB95"/>
<evidence type="ECO:0000256" key="1">
    <source>
        <dbReference type="SAM" id="MobiDB-lite"/>
    </source>
</evidence>
<name>A0A0C2JB95_THEKT</name>
<reference evidence="2 3" key="1">
    <citation type="journal article" date="2014" name="Genome Biol. Evol.">
        <title>The genome of the myxosporean Thelohanellus kitauei shows adaptations to nutrient acquisition within its fish host.</title>
        <authorList>
            <person name="Yang Y."/>
            <person name="Xiong J."/>
            <person name="Zhou Z."/>
            <person name="Huo F."/>
            <person name="Miao W."/>
            <person name="Ran C."/>
            <person name="Liu Y."/>
            <person name="Zhang J."/>
            <person name="Feng J."/>
            <person name="Wang M."/>
            <person name="Wang M."/>
            <person name="Wang L."/>
            <person name="Yao B."/>
        </authorList>
    </citation>
    <scope>NUCLEOTIDE SEQUENCE [LARGE SCALE GENOMIC DNA]</scope>
    <source>
        <strain evidence="2">Wuqing</strain>
    </source>
</reference>